<organism evidence="8 9">
    <name type="scientific">Virgibacillus natechei</name>
    <dbReference type="NCBI Taxonomy" id="1216297"/>
    <lineage>
        <taxon>Bacteria</taxon>
        <taxon>Bacillati</taxon>
        <taxon>Bacillota</taxon>
        <taxon>Bacilli</taxon>
        <taxon>Bacillales</taxon>
        <taxon>Bacillaceae</taxon>
        <taxon>Virgibacillus</taxon>
    </lineage>
</organism>
<evidence type="ECO:0000256" key="6">
    <source>
        <dbReference type="ARBA" id="ARBA00023310"/>
    </source>
</evidence>
<keyword evidence="7" id="KW-0139">CF(1)</keyword>
<proteinExistence type="inferred from homology"/>
<dbReference type="Pfam" id="PF00213">
    <property type="entry name" value="OSCP"/>
    <property type="match status" value="1"/>
</dbReference>
<comment type="caution">
    <text evidence="8">The sequence shown here is derived from an EMBL/GenBank/DDBJ whole genome shotgun (WGS) entry which is preliminary data.</text>
</comment>
<accession>A0ABS4IHT1</accession>
<dbReference type="NCBIfam" id="NF004402">
    <property type="entry name" value="PRK05758.2-2"/>
    <property type="match status" value="1"/>
</dbReference>
<reference evidence="8 9" key="1">
    <citation type="submission" date="2021-03" db="EMBL/GenBank/DDBJ databases">
        <title>Genomic Encyclopedia of Type Strains, Phase IV (KMG-IV): sequencing the most valuable type-strain genomes for metagenomic binning, comparative biology and taxonomic classification.</title>
        <authorList>
            <person name="Goeker M."/>
        </authorList>
    </citation>
    <scope>NUCLEOTIDE SEQUENCE [LARGE SCALE GENOMIC DNA]</scope>
    <source>
        <strain evidence="8 9">DSM 25609</strain>
    </source>
</reference>
<protein>
    <recommendedName>
        <fullName evidence="7">ATP synthase subunit delta</fullName>
    </recommendedName>
    <alternativeName>
        <fullName evidence="7">ATP synthase F(1) sector subunit delta</fullName>
    </alternativeName>
    <alternativeName>
        <fullName evidence="7">F-type ATPase subunit delta</fullName>
        <shortName evidence="7">F-ATPase subunit delta</shortName>
    </alternativeName>
</protein>
<dbReference type="PANTHER" id="PTHR11910">
    <property type="entry name" value="ATP SYNTHASE DELTA CHAIN"/>
    <property type="match status" value="1"/>
</dbReference>
<dbReference type="Gene3D" id="1.10.520.20">
    <property type="entry name" value="N-terminal domain of the delta subunit of the F1F0-ATP synthase"/>
    <property type="match status" value="1"/>
</dbReference>
<keyword evidence="3 7" id="KW-0375">Hydrogen ion transport</keyword>
<keyword evidence="2 7" id="KW-0813">Transport</keyword>
<dbReference type="InterPro" id="IPR000711">
    <property type="entry name" value="ATPase_OSCP/dsu"/>
</dbReference>
<evidence type="ECO:0000256" key="1">
    <source>
        <dbReference type="ARBA" id="ARBA00004370"/>
    </source>
</evidence>
<dbReference type="NCBIfam" id="NF004403">
    <property type="entry name" value="PRK05758.2-4"/>
    <property type="match status" value="1"/>
</dbReference>
<name>A0ABS4IHT1_9BACI</name>
<evidence type="ECO:0000313" key="8">
    <source>
        <dbReference type="EMBL" id="MBP1969876.1"/>
    </source>
</evidence>
<sequence length="180" mass="20406">MSEAVVAKRYADALFQLGEEKAILEQLHQELNIVHEVFQGNEQLFTFLKHPRINNERKKELLVEAFAGLSTDALNTIKLLVDRRRTEIIPSIIDHFVQLVNDAQGTAEATVYSVRELSEAERQQLEQTLVKRYSKNKFKLNNVVDPSIIGGIKIRIGNKIIDGSVSGKLDRIKRDIVTAN</sequence>
<comment type="subcellular location">
    <subcellularLocation>
        <location evidence="7">Cell membrane</location>
        <topology evidence="7">Peripheral membrane protein</topology>
    </subcellularLocation>
    <subcellularLocation>
        <location evidence="1">Membrane</location>
    </subcellularLocation>
</comment>
<comment type="similarity">
    <text evidence="7">Belongs to the ATPase delta chain family.</text>
</comment>
<keyword evidence="6 7" id="KW-0066">ATP synthesis</keyword>
<comment type="function">
    <text evidence="7">This protein is part of the stalk that links CF(0) to CF(1). It either transmits conformational changes from CF(0) to CF(1) or is implicated in proton conduction.</text>
</comment>
<dbReference type="Proteomes" id="UP001519345">
    <property type="component" value="Unassembled WGS sequence"/>
</dbReference>
<dbReference type="NCBIfam" id="TIGR01145">
    <property type="entry name" value="ATP_synt_delta"/>
    <property type="match status" value="1"/>
</dbReference>
<dbReference type="PRINTS" id="PR00125">
    <property type="entry name" value="ATPASEDELTA"/>
</dbReference>
<dbReference type="HAMAP" id="MF_01416">
    <property type="entry name" value="ATP_synth_delta_bact"/>
    <property type="match status" value="1"/>
</dbReference>
<dbReference type="SUPFAM" id="SSF47928">
    <property type="entry name" value="N-terminal domain of the delta subunit of the F1F0-ATP synthase"/>
    <property type="match status" value="1"/>
</dbReference>
<evidence type="ECO:0000313" key="9">
    <source>
        <dbReference type="Proteomes" id="UP001519345"/>
    </source>
</evidence>
<keyword evidence="5 7" id="KW-0472">Membrane</keyword>
<evidence type="ECO:0000256" key="7">
    <source>
        <dbReference type="HAMAP-Rule" id="MF_01416"/>
    </source>
</evidence>
<keyword evidence="4 7" id="KW-0406">Ion transport</keyword>
<evidence type="ECO:0000256" key="4">
    <source>
        <dbReference type="ARBA" id="ARBA00023065"/>
    </source>
</evidence>
<dbReference type="EMBL" id="JAGGKX010000008">
    <property type="protein sequence ID" value="MBP1969876.1"/>
    <property type="molecule type" value="Genomic_DNA"/>
</dbReference>
<keyword evidence="9" id="KW-1185">Reference proteome</keyword>
<evidence type="ECO:0000256" key="2">
    <source>
        <dbReference type="ARBA" id="ARBA00022448"/>
    </source>
</evidence>
<evidence type="ECO:0000256" key="3">
    <source>
        <dbReference type="ARBA" id="ARBA00022781"/>
    </source>
</evidence>
<gene>
    <name evidence="7" type="primary">atpH</name>
    <name evidence="8" type="ORF">J2Z83_001984</name>
</gene>
<comment type="function">
    <text evidence="7">F(1)F(0) ATP synthase produces ATP from ADP in the presence of a proton or sodium gradient. F-type ATPases consist of two structural domains, F(1) containing the extramembraneous catalytic core and F(0) containing the membrane proton channel, linked together by a central stalk and a peripheral stalk. During catalysis, ATP synthesis in the catalytic domain of F(1) is coupled via a rotary mechanism of the central stalk subunits to proton translocation.</text>
</comment>
<dbReference type="InterPro" id="IPR026015">
    <property type="entry name" value="ATP_synth_OSCP/delta_N_sf"/>
</dbReference>
<evidence type="ECO:0000256" key="5">
    <source>
        <dbReference type="ARBA" id="ARBA00023136"/>
    </source>
</evidence>
<keyword evidence="7" id="KW-1003">Cell membrane</keyword>
<dbReference type="RefSeq" id="WP_209463040.1">
    <property type="nucleotide sequence ID" value="NZ_CP110224.1"/>
</dbReference>